<dbReference type="AlphaFoldDB" id="A0A368VUN8"/>
<organism evidence="1 2">
    <name type="scientific">Halopolyspora algeriensis</name>
    <dbReference type="NCBI Taxonomy" id="1500506"/>
    <lineage>
        <taxon>Bacteria</taxon>
        <taxon>Bacillati</taxon>
        <taxon>Actinomycetota</taxon>
        <taxon>Actinomycetes</taxon>
        <taxon>Actinomycetes incertae sedis</taxon>
        <taxon>Halopolyspora</taxon>
    </lineage>
</organism>
<evidence type="ECO:0000313" key="1">
    <source>
        <dbReference type="EMBL" id="RCW43686.1"/>
    </source>
</evidence>
<proteinExistence type="predicted"/>
<sequence length="112" mass="11667">MMRAPALNRTWQFGHRHKTLVDIGTLVGTSKCLDVGVFGVAAVADSEAYVACLGGVVVEVLHVVSYHGRPYEPLCRCGTSGGGVVAIWSTRGLASGGRFSGLSTVVSSCVSR</sequence>
<evidence type="ECO:0000313" key="2">
    <source>
        <dbReference type="Proteomes" id="UP000253495"/>
    </source>
</evidence>
<gene>
    <name evidence="1" type="ORF">DFQ14_106164</name>
</gene>
<accession>A0A368VUN8</accession>
<reference evidence="1 2" key="1">
    <citation type="submission" date="2018-07" db="EMBL/GenBank/DDBJ databases">
        <title>Genomic Encyclopedia of Type Strains, Phase III (KMG-III): the genomes of soil and plant-associated and newly described type strains.</title>
        <authorList>
            <person name="Whitman W."/>
        </authorList>
    </citation>
    <scope>NUCLEOTIDE SEQUENCE [LARGE SCALE GENOMIC DNA]</scope>
    <source>
        <strain evidence="1 2">CECT 8575</strain>
    </source>
</reference>
<dbReference type="EMBL" id="QPJC01000006">
    <property type="protein sequence ID" value="RCW43686.1"/>
    <property type="molecule type" value="Genomic_DNA"/>
</dbReference>
<protein>
    <submittedName>
        <fullName evidence="1">Uncharacterized protein</fullName>
    </submittedName>
</protein>
<keyword evidence="2" id="KW-1185">Reference proteome</keyword>
<name>A0A368VUN8_9ACTN</name>
<dbReference type="Proteomes" id="UP000253495">
    <property type="component" value="Unassembled WGS sequence"/>
</dbReference>
<comment type="caution">
    <text evidence="1">The sequence shown here is derived from an EMBL/GenBank/DDBJ whole genome shotgun (WGS) entry which is preliminary data.</text>
</comment>